<feature type="domain" description="3-hydroxyacyl-CoA dehydrogenase NAD binding" evidence="13">
    <location>
        <begin position="340"/>
        <end position="517"/>
    </location>
</feature>
<keyword evidence="6" id="KW-0520">NAD</keyword>
<dbReference type="Gene3D" id="1.10.1040.50">
    <property type="match status" value="1"/>
</dbReference>
<dbReference type="PANTHER" id="PTHR43612:SF3">
    <property type="entry name" value="TRIFUNCTIONAL ENZYME SUBUNIT ALPHA, MITOCHONDRIAL"/>
    <property type="match status" value="1"/>
</dbReference>
<feature type="domain" description="3-hydroxyacyl-CoA dehydrogenase C-terminal" evidence="12">
    <location>
        <begin position="520"/>
        <end position="620"/>
    </location>
</feature>
<dbReference type="SUPFAM" id="SSF48179">
    <property type="entry name" value="6-phosphogluconate dehydrogenase C-terminal domain-like"/>
    <property type="match status" value="2"/>
</dbReference>
<dbReference type="CDD" id="cd06558">
    <property type="entry name" value="crotonase-like"/>
    <property type="match status" value="1"/>
</dbReference>
<evidence type="ECO:0000256" key="4">
    <source>
        <dbReference type="ARBA" id="ARBA00022963"/>
    </source>
</evidence>
<comment type="caution">
    <text evidence="14">The sequence shown here is derived from an EMBL/GenBank/DDBJ whole genome shotgun (WGS) entry which is preliminary data.</text>
</comment>
<gene>
    <name evidence="14" type="ORF">K1X13_04530</name>
</gene>
<dbReference type="EMBL" id="JAIEZQ010000001">
    <property type="protein sequence ID" value="MBY9074085.1"/>
    <property type="molecule type" value="Genomic_DNA"/>
</dbReference>
<dbReference type="Pfam" id="PF00725">
    <property type="entry name" value="3HCDH"/>
    <property type="match status" value="1"/>
</dbReference>
<keyword evidence="8" id="KW-0456">Lyase</keyword>
<dbReference type="Pfam" id="PF00378">
    <property type="entry name" value="ECH_1"/>
    <property type="match status" value="1"/>
</dbReference>
<dbReference type="SUPFAM" id="SSF52096">
    <property type="entry name" value="ClpP/crotonase"/>
    <property type="match status" value="1"/>
</dbReference>
<comment type="catalytic activity">
    <reaction evidence="10">
        <text>a (3S)-3-hydroxyacyl-CoA + NAD(+) = a 3-oxoacyl-CoA + NADH + H(+)</text>
        <dbReference type="Rhea" id="RHEA:22432"/>
        <dbReference type="ChEBI" id="CHEBI:15378"/>
        <dbReference type="ChEBI" id="CHEBI:57318"/>
        <dbReference type="ChEBI" id="CHEBI:57540"/>
        <dbReference type="ChEBI" id="CHEBI:57945"/>
        <dbReference type="ChEBI" id="CHEBI:90726"/>
        <dbReference type="EC" id="1.1.1.35"/>
    </reaction>
</comment>
<dbReference type="InterPro" id="IPR029045">
    <property type="entry name" value="ClpP/crotonase-like_dom_sf"/>
</dbReference>
<evidence type="ECO:0000256" key="6">
    <source>
        <dbReference type="ARBA" id="ARBA00023027"/>
    </source>
</evidence>
<keyword evidence="4" id="KW-0442">Lipid degradation</keyword>
<evidence type="ECO:0000259" key="12">
    <source>
        <dbReference type="Pfam" id="PF00725"/>
    </source>
</evidence>
<keyword evidence="3" id="KW-0276">Fatty acid metabolism</keyword>
<evidence type="ECO:0000256" key="5">
    <source>
        <dbReference type="ARBA" id="ARBA00023002"/>
    </source>
</evidence>
<comment type="pathway">
    <text evidence="1">Lipid metabolism; fatty acid beta-oxidation.</text>
</comment>
<keyword evidence="5" id="KW-0560">Oxidoreductase</keyword>
<evidence type="ECO:0000256" key="3">
    <source>
        <dbReference type="ARBA" id="ARBA00022832"/>
    </source>
</evidence>
<evidence type="ECO:0000313" key="15">
    <source>
        <dbReference type="Proteomes" id="UP000754710"/>
    </source>
</evidence>
<accession>A0ABS7RGB9</accession>
<proteinExistence type="inferred from homology"/>
<dbReference type="InterPro" id="IPR050136">
    <property type="entry name" value="FA_oxidation_alpha_subunit"/>
</dbReference>
<reference evidence="14 15" key="1">
    <citation type="submission" date="2021-08" db="EMBL/GenBank/DDBJ databases">
        <title>Nocardioides bacterium WL0053 sp. nov., isolated from the sediment.</title>
        <authorList>
            <person name="Wang L."/>
            <person name="Zhang D."/>
            <person name="Zhang A."/>
        </authorList>
    </citation>
    <scope>NUCLEOTIDE SEQUENCE [LARGE SCALE GENOMIC DNA]</scope>
    <source>
        <strain evidence="14 15">WL0053</strain>
    </source>
</reference>
<evidence type="ECO:0000256" key="2">
    <source>
        <dbReference type="ARBA" id="ARBA00007005"/>
    </source>
</evidence>
<keyword evidence="15" id="KW-1185">Reference proteome</keyword>
<feature type="compositionally biased region" description="Polar residues" evidence="11">
    <location>
        <begin position="1"/>
        <end position="13"/>
    </location>
</feature>
<evidence type="ECO:0000259" key="13">
    <source>
        <dbReference type="Pfam" id="PF02737"/>
    </source>
</evidence>
<dbReference type="Proteomes" id="UP000754710">
    <property type="component" value="Unassembled WGS sequence"/>
</dbReference>
<evidence type="ECO:0000256" key="1">
    <source>
        <dbReference type="ARBA" id="ARBA00005005"/>
    </source>
</evidence>
<keyword evidence="9" id="KW-0511">Multifunctional enzyme</keyword>
<feature type="region of interest" description="Disordered" evidence="11">
    <location>
        <begin position="1"/>
        <end position="20"/>
    </location>
</feature>
<sequence length="741" mass="78674">MTEQNTTGTTTSAAPGERSAVRYEREVDGIVVLTLDDPTSSANTMNELYKDGMGAAVARLEAELDDVTGVVVASAKKTFFAGGNLRRMVEAGPDDAPEIFAMAEEIKAQLRRLETLGRPVVAAVNGAALGGGLEIALACHHRVAVDARYDLGLPEVTLGLLPGGGGVTRTVRMLGLSDALMGLLLTGTKMKPAQALEKGIVDELVSSQDELLPTAKAWIRAHRDEEEARTQPWDRPGYKIPGGTPSTPKLAAFLPAFPANLRKQAKGADYPAPKAIMSAAVEGAQVDFDTASRIESRYLTSLIVGQNSKNMIQAFFFDLQAIGSGALRPEGVPPFTATRLGVLGAGMMGAGIAYSAARAGIDVVLKDVSVQNAEKGKAYSATLLDKAVDRGKMTAEQRDEVLARITPTGEPTDLAGCDLVIEAVFEDPGLKAKVFGEILDVVDRDALLCSNTSTLPITELAEGVDRPEDFIGLHFFSPVDKMPLVEIIRGAKTSDAAVARAVDVVQQIKKTPIVVNDSRGFYTSRVYGTLLTEAAALLGEGVDPQTIERAATMAGFPAPPLAMLDEVSLTLTQSIRKAAADAAEREGRPVPDAPGADVIDRMVEEFGRKGKAAGAGFYDYPRDGGKKRLWPGLREHFTAGGGADVPLKDVQERYLFRMALETARCFEEGVIESSAAANIGSIFGIGFPPLYGGTVQYMQGYEGGLPGFVARARELASTYGERFEPPAVVVDKAEKGERFPA</sequence>
<dbReference type="InterPro" id="IPR006176">
    <property type="entry name" value="3-OHacyl-CoA_DH_NAD-bd"/>
</dbReference>
<dbReference type="InterPro" id="IPR008927">
    <property type="entry name" value="6-PGluconate_DH-like_C_sf"/>
</dbReference>
<dbReference type="PANTHER" id="PTHR43612">
    <property type="entry name" value="TRIFUNCTIONAL ENZYME SUBUNIT ALPHA"/>
    <property type="match status" value="1"/>
</dbReference>
<evidence type="ECO:0000256" key="7">
    <source>
        <dbReference type="ARBA" id="ARBA00023098"/>
    </source>
</evidence>
<evidence type="ECO:0000256" key="8">
    <source>
        <dbReference type="ARBA" id="ARBA00023239"/>
    </source>
</evidence>
<dbReference type="InterPro" id="IPR006108">
    <property type="entry name" value="3HC_DH_C"/>
</dbReference>
<dbReference type="SUPFAM" id="SSF51735">
    <property type="entry name" value="NAD(P)-binding Rossmann-fold domains"/>
    <property type="match status" value="1"/>
</dbReference>
<name>A0ABS7RGB9_9ACTN</name>
<dbReference type="RefSeq" id="WP_221023801.1">
    <property type="nucleotide sequence ID" value="NZ_JAIEZQ010000001.1"/>
</dbReference>
<comment type="similarity">
    <text evidence="2">In the central section; belongs to the 3-hydroxyacyl-CoA dehydrogenase family.</text>
</comment>
<organism evidence="14 15">
    <name type="scientific">Nocardioides jiangsuensis</name>
    <dbReference type="NCBI Taxonomy" id="2866161"/>
    <lineage>
        <taxon>Bacteria</taxon>
        <taxon>Bacillati</taxon>
        <taxon>Actinomycetota</taxon>
        <taxon>Actinomycetes</taxon>
        <taxon>Propionibacteriales</taxon>
        <taxon>Nocardioidaceae</taxon>
        <taxon>Nocardioides</taxon>
    </lineage>
</organism>
<protein>
    <submittedName>
        <fullName evidence="14">Enoyl-CoA hydratase/isomerase family protein</fullName>
    </submittedName>
</protein>
<evidence type="ECO:0000313" key="14">
    <source>
        <dbReference type="EMBL" id="MBY9074085.1"/>
    </source>
</evidence>
<evidence type="ECO:0000256" key="9">
    <source>
        <dbReference type="ARBA" id="ARBA00023268"/>
    </source>
</evidence>
<dbReference type="Gene3D" id="3.90.226.10">
    <property type="entry name" value="2-enoyl-CoA Hydratase, Chain A, domain 1"/>
    <property type="match status" value="1"/>
</dbReference>
<keyword evidence="7" id="KW-0443">Lipid metabolism</keyword>
<evidence type="ECO:0000256" key="11">
    <source>
        <dbReference type="SAM" id="MobiDB-lite"/>
    </source>
</evidence>
<dbReference type="InterPro" id="IPR001753">
    <property type="entry name" value="Enoyl-CoA_hydra/iso"/>
</dbReference>
<dbReference type="Pfam" id="PF02737">
    <property type="entry name" value="3HCDH_N"/>
    <property type="match status" value="1"/>
</dbReference>
<dbReference type="InterPro" id="IPR036291">
    <property type="entry name" value="NAD(P)-bd_dom_sf"/>
</dbReference>
<evidence type="ECO:0000256" key="10">
    <source>
        <dbReference type="ARBA" id="ARBA00049556"/>
    </source>
</evidence>
<dbReference type="Gene3D" id="3.40.50.720">
    <property type="entry name" value="NAD(P)-binding Rossmann-like Domain"/>
    <property type="match status" value="1"/>
</dbReference>